<dbReference type="AlphaFoldDB" id="A0A7C4AJQ1"/>
<organism evidence="1">
    <name type="scientific">Thermodesulfovibrio aggregans</name>
    <dbReference type="NCBI Taxonomy" id="86166"/>
    <lineage>
        <taxon>Bacteria</taxon>
        <taxon>Pseudomonadati</taxon>
        <taxon>Nitrospirota</taxon>
        <taxon>Thermodesulfovibrionia</taxon>
        <taxon>Thermodesulfovibrionales</taxon>
        <taxon>Thermodesulfovibrionaceae</taxon>
        <taxon>Thermodesulfovibrio</taxon>
    </lineage>
</organism>
<reference evidence="1" key="1">
    <citation type="journal article" date="2020" name="mSystems">
        <title>Genome- and Community-Level Interaction Insights into Carbon Utilization and Element Cycling Functions of Hydrothermarchaeota in Hydrothermal Sediment.</title>
        <authorList>
            <person name="Zhou Z."/>
            <person name="Liu Y."/>
            <person name="Xu W."/>
            <person name="Pan J."/>
            <person name="Luo Z.H."/>
            <person name="Li M."/>
        </authorList>
    </citation>
    <scope>NUCLEOTIDE SEQUENCE [LARGE SCALE GENOMIC DNA]</scope>
    <source>
        <strain evidence="1">SpSt-788</strain>
    </source>
</reference>
<name>A0A7C4AJQ1_9BACT</name>
<proteinExistence type="predicted"/>
<evidence type="ECO:0000313" key="1">
    <source>
        <dbReference type="EMBL" id="HGG99718.1"/>
    </source>
</evidence>
<sequence length="105" mass="12327">MEKFKKFIGKPFKLENIKDSDFLKSYSLSCQSIPEKIEEFEELEFFIDNIVMCVAILEGKIKRIMLVKVNPENPDECSPLTKEELSIFLEKNENKLVRFFENITG</sequence>
<protein>
    <submittedName>
        <fullName evidence="1">Uncharacterized protein</fullName>
    </submittedName>
</protein>
<accession>A0A7C4AJQ1</accession>
<gene>
    <name evidence="1" type="ORF">ENV75_04640</name>
</gene>
<dbReference type="EMBL" id="DTHO01000052">
    <property type="protein sequence ID" value="HGG99718.1"/>
    <property type="molecule type" value="Genomic_DNA"/>
</dbReference>
<comment type="caution">
    <text evidence="1">The sequence shown here is derived from an EMBL/GenBank/DDBJ whole genome shotgun (WGS) entry which is preliminary data.</text>
</comment>